<dbReference type="Gene3D" id="1.10.10.10">
    <property type="entry name" value="Winged helix-like DNA-binding domain superfamily/Winged helix DNA-binding domain"/>
    <property type="match status" value="1"/>
</dbReference>
<evidence type="ECO:0000256" key="1">
    <source>
        <dbReference type="ARBA" id="ARBA00022603"/>
    </source>
</evidence>
<feature type="region of interest" description="Disordered" evidence="4">
    <location>
        <begin position="33"/>
        <end position="100"/>
    </location>
</feature>
<reference evidence="6 7" key="1">
    <citation type="submission" date="2014-04" db="EMBL/GenBank/DDBJ databases">
        <title>Evolutionary Origins and Diversification of the Mycorrhizal Mutualists.</title>
        <authorList>
            <consortium name="DOE Joint Genome Institute"/>
            <consortium name="Mycorrhizal Genomics Consortium"/>
            <person name="Kohler A."/>
            <person name="Kuo A."/>
            <person name="Nagy L.G."/>
            <person name="Floudas D."/>
            <person name="Copeland A."/>
            <person name="Barry K.W."/>
            <person name="Cichocki N."/>
            <person name="Veneault-Fourrey C."/>
            <person name="LaButti K."/>
            <person name="Lindquist E.A."/>
            <person name="Lipzen A."/>
            <person name="Lundell T."/>
            <person name="Morin E."/>
            <person name="Murat C."/>
            <person name="Riley R."/>
            <person name="Ohm R."/>
            <person name="Sun H."/>
            <person name="Tunlid A."/>
            <person name="Henrissat B."/>
            <person name="Grigoriev I.V."/>
            <person name="Hibbett D.S."/>
            <person name="Martin F."/>
        </authorList>
    </citation>
    <scope>NUCLEOTIDE SEQUENCE [LARGE SCALE GENOMIC DNA]</scope>
    <source>
        <strain evidence="6 7">MD-312</strain>
    </source>
</reference>
<keyword evidence="3" id="KW-0949">S-adenosyl-L-methionine</keyword>
<dbReference type="GO" id="GO:0008171">
    <property type="term" value="F:O-methyltransferase activity"/>
    <property type="evidence" value="ECO:0007669"/>
    <property type="project" value="InterPro"/>
</dbReference>
<dbReference type="HOGENOM" id="CLU_005533_0_3_1"/>
<dbReference type="OrthoDB" id="2410195at2759"/>
<dbReference type="SUPFAM" id="SSF46785">
    <property type="entry name" value="Winged helix' DNA-binding domain"/>
    <property type="match status" value="1"/>
</dbReference>
<keyword evidence="7" id="KW-1185">Reference proteome</keyword>
<evidence type="ECO:0000256" key="2">
    <source>
        <dbReference type="ARBA" id="ARBA00022679"/>
    </source>
</evidence>
<organism evidence="6 7">
    <name type="scientific">Hydnomerulius pinastri MD-312</name>
    <dbReference type="NCBI Taxonomy" id="994086"/>
    <lineage>
        <taxon>Eukaryota</taxon>
        <taxon>Fungi</taxon>
        <taxon>Dikarya</taxon>
        <taxon>Basidiomycota</taxon>
        <taxon>Agaricomycotina</taxon>
        <taxon>Agaricomycetes</taxon>
        <taxon>Agaricomycetidae</taxon>
        <taxon>Boletales</taxon>
        <taxon>Boletales incertae sedis</taxon>
        <taxon>Leucogyrophana</taxon>
    </lineage>
</organism>
<gene>
    <name evidence="6" type="ORF">HYDPIDRAFT_91366</name>
</gene>
<dbReference type="PANTHER" id="PTHR43712">
    <property type="entry name" value="PUTATIVE (AFU_ORTHOLOGUE AFUA_4G14580)-RELATED"/>
    <property type="match status" value="1"/>
</dbReference>
<dbReference type="InterPro" id="IPR036390">
    <property type="entry name" value="WH_DNA-bd_sf"/>
</dbReference>
<dbReference type="InterPro" id="IPR029063">
    <property type="entry name" value="SAM-dependent_MTases_sf"/>
</dbReference>
<dbReference type="InterPro" id="IPR016461">
    <property type="entry name" value="COMT-like"/>
</dbReference>
<evidence type="ECO:0000313" key="6">
    <source>
        <dbReference type="EMBL" id="KIJ64089.1"/>
    </source>
</evidence>
<dbReference type="AlphaFoldDB" id="A0A0C9VEW7"/>
<dbReference type="PROSITE" id="PS51683">
    <property type="entry name" value="SAM_OMT_II"/>
    <property type="match status" value="1"/>
</dbReference>
<evidence type="ECO:0000313" key="7">
    <source>
        <dbReference type="Proteomes" id="UP000053820"/>
    </source>
</evidence>
<accession>A0A0C9VEW7</accession>
<dbReference type="GO" id="GO:0032259">
    <property type="term" value="P:methylation"/>
    <property type="evidence" value="ECO:0007669"/>
    <property type="project" value="UniProtKB-KW"/>
</dbReference>
<evidence type="ECO:0000256" key="3">
    <source>
        <dbReference type="ARBA" id="ARBA00022691"/>
    </source>
</evidence>
<sequence length="540" mass="58489">MSSTTSTTFATLSALHTLIGDALEDIQRVFSQDIPIPPSTPSPRSSQCSSPAYTSSTPGASPPTSSFPTTPSTSFPPTPVSATFPSDSRSRTTNVNAPAIDYPSPDGPFISASLSEQLAAHPDACAAALKIVAACGQMSNIVHKPFLSLCDAVIGYNLPACIRLVEHLHIAEILREAEDERQFLLSQKEDKVVLTPERSNEPALSHVLRLLSTHHLLRETAPNVFALTRVASLLDSGKSVKEVFASYAKYRDSNGTAAFVGLTTDELFKSAAYLTEAFTGVQLPASSAFNLAFQTAAPFFDWLEDAADQPKSFRLERFSKAMTGTSGWEAPGAILSAFDWHSLPRGSTIIDVGGGIGSTTIASDESPNEDMHFRFIVQDRPVVTGLGIAAWRTQCLEMLESGQVQFQVYLLRVVLHDWPDSYARRILINLRVASAPETRLIIADHVLPLACNGSEPWTLDSVLANVEGAEQTLAIPPLLPNLGKASANVYWMDLLMHITFNGKERTLREFCALALSAGWRVTRMTRSDGSLFAHLVCEPV</sequence>
<dbReference type="InterPro" id="IPR036388">
    <property type="entry name" value="WH-like_DNA-bd_sf"/>
</dbReference>
<dbReference type="PANTHER" id="PTHR43712:SF2">
    <property type="entry name" value="O-METHYLTRANSFERASE CICE"/>
    <property type="match status" value="1"/>
</dbReference>
<dbReference type="Pfam" id="PF00891">
    <property type="entry name" value="Methyltransf_2"/>
    <property type="match status" value="1"/>
</dbReference>
<keyword evidence="2" id="KW-0808">Transferase</keyword>
<evidence type="ECO:0000259" key="5">
    <source>
        <dbReference type="Pfam" id="PF00891"/>
    </source>
</evidence>
<dbReference type="EMBL" id="KN839848">
    <property type="protein sequence ID" value="KIJ64089.1"/>
    <property type="molecule type" value="Genomic_DNA"/>
</dbReference>
<protein>
    <submittedName>
        <fullName evidence="6">Unplaced genomic scaffold scaffold_14, whole genome shotgun sequence</fullName>
    </submittedName>
</protein>
<dbReference type="SUPFAM" id="SSF53335">
    <property type="entry name" value="S-adenosyl-L-methionine-dependent methyltransferases"/>
    <property type="match status" value="1"/>
</dbReference>
<dbReference type="Gene3D" id="3.40.50.150">
    <property type="entry name" value="Vaccinia Virus protein VP39"/>
    <property type="match status" value="1"/>
</dbReference>
<keyword evidence="1" id="KW-0489">Methyltransferase</keyword>
<feature type="non-terminal residue" evidence="6">
    <location>
        <position position="540"/>
    </location>
</feature>
<evidence type="ECO:0000256" key="4">
    <source>
        <dbReference type="SAM" id="MobiDB-lite"/>
    </source>
</evidence>
<dbReference type="Proteomes" id="UP000053820">
    <property type="component" value="Unassembled WGS sequence"/>
</dbReference>
<dbReference type="InterPro" id="IPR001077">
    <property type="entry name" value="COMT_C"/>
</dbReference>
<name>A0A0C9VEW7_9AGAM</name>
<feature type="compositionally biased region" description="Low complexity" evidence="4">
    <location>
        <begin position="42"/>
        <end position="73"/>
    </location>
</feature>
<proteinExistence type="predicted"/>
<feature type="domain" description="O-methyltransferase C-terminal" evidence="5">
    <location>
        <begin position="317"/>
        <end position="460"/>
    </location>
</feature>